<evidence type="ECO:0000313" key="2">
    <source>
        <dbReference type="Proteomes" id="UP001604335"/>
    </source>
</evidence>
<accession>A0ABW7CBE9</accession>
<sequence>MKILLPFLFLLGSLTVSELISKNPSFGYLTQTQKTQPSRINLSGIWEGDYTCNQGQTRLKLDLRIDSLERVKAIFYFSAHPHNPSIPSGSFEMQGFYRRLDSGRAWLSLGGTRWINQPSGYEMVGLSGIVFLDEQRIIGDVVYPGCKNFNLRRM</sequence>
<name>A0ABW7CBE9_9CYAN</name>
<proteinExistence type="predicted"/>
<protein>
    <submittedName>
        <fullName evidence="1">Uncharacterized protein</fullName>
    </submittedName>
</protein>
<comment type="caution">
    <text evidence="1">The sequence shown here is derived from an EMBL/GenBank/DDBJ whole genome shotgun (WGS) entry which is preliminary data.</text>
</comment>
<evidence type="ECO:0000313" key="1">
    <source>
        <dbReference type="EMBL" id="MFG3818467.1"/>
    </source>
</evidence>
<gene>
    <name evidence="1" type="ORF">VPK24_12520</name>
</gene>
<dbReference type="EMBL" id="JAZAQF010000075">
    <property type="protein sequence ID" value="MFG3818467.1"/>
    <property type="molecule type" value="Genomic_DNA"/>
</dbReference>
<dbReference type="Proteomes" id="UP001604335">
    <property type="component" value="Unassembled WGS sequence"/>
</dbReference>
<keyword evidence="2" id="KW-1185">Reference proteome</keyword>
<reference evidence="2" key="1">
    <citation type="journal article" date="2024" name="Algal Res.">
        <title>Biochemical, toxicological and genomic investigation of a high-biomass producing Limnothrix strain isolated from Italian shallow drinking water reservoir.</title>
        <authorList>
            <person name="Simonazzi M."/>
            <person name="Shishido T.K."/>
            <person name="Delbaje E."/>
            <person name="Wahlsten M."/>
            <person name="Fewer D.P."/>
            <person name="Sivonen K."/>
            <person name="Pezzolesi L."/>
            <person name="Pistocchi R."/>
        </authorList>
    </citation>
    <scope>NUCLEOTIDE SEQUENCE [LARGE SCALE GENOMIC DNA]</scope>
    <source>
        <strain evidence="2">LRLZ20PSL1</strain>
    </source>
</reference>
<organism evidence="1 2">
    <name type="scientific">Limnothrix redekei LRLZ20PSL1</name>
    <dbReference type="NCBI Taxonomy" id="3112953"/>
    <lineage>
        <taxon>Bacteria</taxon>
        <taxon>Bacillati</taxon>
        <taxon>Cyanobacteriota</taxon>
        <taxon>Cyanophyceae</taxon>
        <taxon>Pseudanabaenales</taxon>
        <taxon>Pseudanabaenaceae</taxon>
        <taxon>Limnothrix</taxon>
    </lineage>
</organism>